<evidence type="ECO:0000256" key="7">
    <source>
        <dbReference type="ARBA" id="ARBA00040167"/>
    </source>
</evidence>
<organism evidence="11 12">
    <name type="scientific">Virgibacillus halodenitrificans</name>
    <name type="common">Bacillus halodenitrificans</name>
    <dbReference type="NCBI Taxonomy" id="1482"/>
    <lineage>
        <taxon>Bacteria</taxon>
        <taxon>Bacillati</taxon>
        <taxon>Bacillota</taxon>
        <taxon>Bacilli</taxon>
        <taxon>Bacillales</taxon>
        <taxon>Bacillaceae</taxon>
        <taxon>Virgibacillus</taxon>
    </lineage>
</organism>
<dbReference type="PANTHER" id="PTHR38042">
    <property type="entry name" value="UROPORPHYRINOGEN-III SYNTHASE, CHLOROPLASTIC"/>
    <property type="match status" value="1"/>
</dbReference>
<protein>
    <recommendedName>
        <fullName evidence="7 9">Uroporphyrinogen-III synthase</fullName>
        <ecNumber evidence="3 9">4.2.1.75</ecNumber>
    </recommendedName>
</protein>
<evidence type="ECO:0000259" key="10">
    <source>
        <dbReference type="Pfam" id="PF02602"/>
    </source>
</evidence>
<dbReference type="InterPro" id="IPR036108">
    <property type="entry name" value="4pyrrol_syn_uPrphyn_synt_sf"/>
</dbReference>
<dbReference type="Gene3D" id="3.40.50.10090">
    <property type="match status" value="2"/>
</dbReference>
<evidence type="ECO:0000256" key="8">
    <source>
        <dbReference type="ARBA" id="ARBA00048617"/>
    </source>
</evidence>
<dbReference type="EMBL" id="CP017962">
    <property type="protein sequence ID" value="APC48117.1"/>
    <property type="molecule type" value="Genomic_DNA"/>
</dbReference>
<dbReference type="GO" id="GO:0004852">
    <property type="term" value="F:uroporphyrinogen-III synthase activity"/>
    <property type="evidence" value="ECO:0007669"/>
    <property type="project" value="UniProtKB-UniRule"/>
</dbReference>
<evidence type="ECO:0000256" key="4">
    <source>
        <dbReference type="ARBA" id="ARBA00023239"/>
    </source>
</evidence>
<dbReference type="Pfam" id="PF02602">
    <property type="entry name" value="HEM4"/>
    <property type="match status" value="1"/>
</dbReference>
<evidence type="ECO:0000256" key="1">
    <source>
        <dbReference type="ARBA" id="ARBA00004772"/>
    </source>
</evidence>
<dbReference type="GO" id="GO:0006780">
    <property type="term" value="P:uroporphyrinogen III biosynthetic process"/>
    <property type="evidence" value="ECO:0007669"/>
    <property type="project" value="UniProtKB-UniRule"/>
</dbReference>
<evidence type="ECO:0000256" key="3">
    <source>
        <dbReference type="ARBA" id="ARBA00013109"/>
    </source>
</evidence>
<dbReference type="InterPro" id="IPR039793">
    <property type="entry name" value="UROS/Hem4"/>
</dbReference>
<dbReference type="AlphaFoldDB" id="A0AAC9J033"/>
<dbReference type="EC" id="4.2.1.75" evidence="3 9"/>
<comment type="catalytic activity">
    <reaction evidence="8 9">
        <text>hydroxymethylbilane = uroporphyrinogen III + H2O</text>
        <dbReference type="Rhea" id="RHEA:18965"/>
        <dbReference type="ChEBI" id="CHEBI:15377"/>
        <dbReference type="ChEBI" id="CHEBI:57308"/>
        <dbReference type="ChEBI" id="CHEBI:57845"/>
        <dbReference type="EC" id="4.2.1.75"/>
    </reaction>
</comment>
<name>A0AAC9J033_VIRHA</name>
<evidence type="ECO:0000313" key="11">
    <source>
        <dbReference type="EMBL" id="APC48117.1"/>
    </source>
</evidence>
<dbReference type="GO" id="GO:0006782">
    <property type="term" value="P:protoporphyrinogen IX biosynthetic process"/>
    <property type="evidence" value="ECO:0007669"/>
    <property type="project" value="UniProtKB-UniRule"/>
</dbReference>
<dbReference type="SUPFAM" id="SSF69618">
    <property type="entry name" value="HemD-like"/>
    <property type="match status" value="1"/>
</dbReference>
<evidence type="ECO:0000313" key="12">
    <source>
        <dbReference type="Proteomes" id="UP000182945"/>
    </source>
</evidence>
<evidence type="ECO:0000256" key="2">
    <source>
        <dbReference type="ARBA" id="ARBA00008133"/>
    </source>
</evidence>
<evidence type="ECO:0000256" key="6">
    <source>
        <dbReference type="ARBA" id="ARBA00037589"/>
    </source>
</evidence>
<feature type="domain" description="Tetrapyrrole biosynthesis uroporphyrinogen III synthase" evidence="10">
    <location>
        <begin position="22"/>
        <end position="243"/>
    </location>
</feature>
<comment type="pathway">
    <text evidence="1 9">Porphyrin-containing compound metabolism; protoporphyrin-IX biosynthesis; coproporphyrinogen-III from 5-aminolevulinate: step 3/4.</text>
</comment>
<gene>
    <name evidence="11" type="ORF">BME96_07985</name>
</gene>
<evidence type="ECO:0000256" key="9">
    <source>
        <dbReference type="RuleBase" id="RU366031"/>
    </source>
</evidence>
<reference evidence="11 12" key="1">
    <citation type="submission" date="2016-11" db="EMBL/GenBank/DDBJ databases">
        <title>Complete genome sequencing of Virgibacillus halodenitrificans PDB-F2.</title>
        <authorList>
            <person name="Sun Z."/>
            <person name="Zhou Y."/>
            <person name="Li H."/>
        </authorList>
    </citation>
    <scope>NUCLEOTIDE SEQUENCE [LARGE SCALE GENOMIC DNA]</scope>
    <source>
        <strain evidence="11 12">PDB-F2</strain>
    </source>
</reference>
<dbReference type="InterPro" id="IPR003754">
    <property type="entry name" value="4pyrrol_synth_uPrphyn_synth"/>
</dbReference>
<comment type="similarity">
    <text evidence="2 9">Belongs to the uroporphyrinogen-III synthase family.</text>
</comment>
<dbReference type="Proteomes" id="UP000182945">
    <property type="component" value="Chromosome"/>
</dbReference>
<dbReference type="PANTHER" id="PTHR38042:SF1">
    <property type="entry name" value="UROPORPHYRINOGEN-III SYNTHASE, CHLOROPLASTIC"/>
    <property type="match status" value="1"/>
</dbReference>
<evidence type="ECO:0000256" key="5">
    <source>
        <dbReference type="ARBA" id="ARBA00023244"/>
    </source>
</evidence>
<keyword evidence="4 9" id="KW-0456">Lyase</keyword>
<keyword evidence="5 9" id="KW-0627">Porphyrin biosynthesis</keyword>
<dbReference type="CDD" id="cd06578">
    <property type="entry name" value="HemD"/>
    <property type="match status" value="1"/>
</dbReference>
<sequence length="254" mass="28641">MMNVSLQGKQILVTREKKQAKEFADLILEHQGIPIEVPLLTVSCKDHKENQEVLQSISNYDWIFFTSANGVKCFFETVEKYLTPENALPTNIAVVGHKTENALKRFGYSAKFRPSVYNAEVMGMEFLTEFPNPGSILLVRGNLSRDVLPTTFIDNGLNFDSIEVYETSYNFLVKEQLNKHLEKSQIDFITFTSPSTVESFCAMAAKKTGFVYVCIGTTTENKAREIGLSPIISPSEFTIEEMVRSISKYISMKG</sequence>
<accession>A0AAC9J033</accession>
<proteinExistence type="inferred from homology"/>
<comment type="function">
    <text evidence="6 9">Catalyzes cyclization of the linear tetrapyrrole, hydroxymethylbilane, to the macrocyclic uroporphyrinogen III.</text>
</comment>
<dbReference type="KEGG" id="vhl:BME96_07985"/>